<dbReference type="OrthoDB" id="5319261at2759"/>
<dbReference type="EMBL" id="CABITT030000003">
    <property type="protein sequence ID" value="VVA99312.1"/>
    <property type="molecule type" value="Genomic_DNA"/>
</dbReference>
<dbReference type="Proteomes" id="UP000489600">
    <property type="component" value="Unassembled WGS sequence"/>
</dbReference>
<reference evidence="2" key="1">
    <citation type="submission" date="2019-07" db="EMBL/GenBank/DDBJ databases">
        <authorList>
            <person name="Dittberner H."/>
        </authorList>
    </citation>
    <scope>NUCLEOTIDE SEQUENCE [LARGE SCALE GENOMIC DNA]</scope>
</reference>
<organism evidence="2 3">
    <name type="scientific">Arabis nemorensis</name>
    <dbReference type="NCBI Taxonomy" id="586526"/>
    <lineage>
        <taxon>Eukaryota</taxon>
        <taxon>Viridiplantae</taxon>
        <taxon>Streptophyta</taxon>
        <taxon>Embryophyta</taxon>
        <taxon>Tracheophyta</taxon>
        <taxon>Spermatophyta</taxon>
        <taxon>Magnoliopsida</taxon>
        <taxon>eudicotyledons</taxon>
        <taxon>Gunneridae</taxon>
        <taxon>Pentapetalae</taxon>
        <taxon>rosids</taxon>
        <taxon>malvids</taxon>
        <taxon>Brassicales</taxon>
        <taxon>Brassicaceae</taxon>
        <taxon>Arabideae</taxon>
        <taxon>Arabis</taxon>
    </lineage>
</organism>
<evidence type="ECO:0000313" key="3">
    <source>
        <dbReference type="Proteomes" id="UP000489600"/>
    </source>
</evidence>
<gene>
    <name evidence="2" type="ORF">ANE_LOCUS9757</name>
</gene>
<name>A0A565BCE2_9BRAS</name>
<evidence type="ECO:0000259" key="1">
    <source>
        <dbReference type="Pfam" id="PF08268"/>
    </source>
</evidence>
<evidence type="ECO:0000313" key="2">
    <source>
        <dbReference type="EMBL" id="VVA99312.1"/>
    </source>
</evidence>
<protein>
    <recommendedName>
        <fullName evidence="1">F-box associated beta-propeller type 3 domain-containing protein</fullName>
    </recommendedName>
</protein>
<dbReference type="NCBIfam" id="TIGR01640">
    <property type="entry name" value="F_box_assoc_1"/>
    <property type="match status" value="1"/>
</dbReference>
<dbReference type="AlphaFoldDB" id="A0A565BCE2"/>
<dbReference type="Pfam" id="PF08268">
    <property type="entry name" value="FBA_3"/>
    <property type="match status" value="1"/>
</dbReference>
<dbReference type="InterPro" id="IPR017451">
    <property type="entry name" value="F-box-assoc_interact_dom"/>
</dbReference>
<dbReference type="InterPro" id="IPR013187">
    <property type="entry name" value="F-box-assoc_dom_typ3"/>
</dbReference>
<sequence length="106" mass="11938">MLLSSAPRTPPSSLKFNQDLTIRKIGGFDLHVLCGFICFKVLNRARIYNPSTRQLVILPAIQSNLIARVGNYNIFFLCFDPVNDQYKLLCTITVMSNNMQAISAEL</sequence>
<comment type="caution">
    <text evidence="2">The sequence shown here is derived from an EMBL/GenBank/DDBJ whole genome shotgun (WGS) entry which is preliminary data.</text>
</comment>
<proteinExistence type="predicted"/>
<feature type="domain" description="F-box associated beta-propeller type 3" evidence="1">
    <location>
        <begin position="12"/>
        <end position="96"/>
    </location>
</feature>
<accession>A0A565BCE2</accession>
<keyword evidence="3" id="KW-1185">Reference proteome</keyword>